<gene>
    <name evidence="2" type="ORF">F5Z01DRAFT_640069</name>
</gene>
<name>A0A9P7ZEV4_9HYPO</name>
<comment type="caution">
    <text evidence="2">The sequence shown here is derived from an EMBL/GenBank/DDBJ whole genome shotgun (WGS) entry which is preliminary data.</text>
</comment>
<protein>
    <submittedName>
        <fullName evidence="2">Uncharacterized protein</fullName>
    </submittedName>
</protein>
<dbReference type="Proteomes" id="UP000887229">
    <property type="component" value="Unassembled WGS sequence"/>
</dbReference>
<proteinExistence type="predicted"/>
<organism evidence="2 3">
    <name type="scientific">Emericellopsis atlantica</name>
    <dbReference type="NCBI Taxonomy" id="2614577"/>
    <lineage>
        <taxon>Eukaryota</taxon>
        <taxon>Fungi</taxon>
        <taxon>Dikarya</taxon>
        <taxon>Ascomycota</taxon>
        <taxon>Pezizomycotina</taxon>
        <taxon>Sordariomycetes</taxon>
        <taxon>Hypocreomycetidae</taxon>
        <taxon>Hypocreales</taxon>
        <taxon>Bionectriaceae</taxon>
        <taxon>Emericellopsis</taxon>
    </lineage>
</organism>
<keyword evidence="3" id="KW-1185">Reference proteome</keyword>
<dbReference type="RefSeq" id="XP_046114585.1">
    <property type="nucleotide sequence ID" value="XM_046262499.1"/>
</dbReference>
<evidence type="ECO:0000313" key="2">
    <source>
        <dbReference type="EMBL" id="KAG9250661.1"/>
    </source>
</evidence>
<dbReference type="EMBL" id="MU251275">
    <property type="protein sequence ID" value="KAG9250661.1"/>
    <property type="molecule type" value="Genomic_DNA"/>
</dbReference>
<dbReference type="AlphaFoldDB" id="A0A9P7ZEV4"/>
<reference evidence="2" key="1">
    <citation type="journal article" date="2021" name="IMA Fungus">
        <title>Genomic characterization of three marine fungi, including Emericellopsis atlantica sp. nov. with signatures of a generalist lifestyle and marine biomass degradation.</title>
        <authorList>
            <person name="Hagestad O.C."/>
            <person name="Hou L."/>
            <person name="Andersen J.H."/>
            <person name="Hansen E.H."/>
            <person name="Altermark B."/>
            <person name="Li C."/>
            <person name="Kuhnert E."/>
            <person name="Cox R.J."/>
            <person name="Crous P.W."/>
            <person name="Spatafora J.W."/>
            <person name="Lail K."/>
            <person name="Amirebrahimi M."/>
            <person name="Lipzen A."/>
            <person name="Pangilinan J."/>
            <person name="Andreopoulos W."/>
            <person name="Hayes R.D."/>
            <person name="Ng V."/>
            <person name="Grigoriev I.V."/>
            <person name="Jackson S.A."/>
            <person name="Sutton T.D.S."/>
            <person name="Dobson A.D.W."/>
            <person name="Rama T."/>
        </authorList>
    </citation>
    <scope>NUCLEOTIDE SEQUENCE</scope>
    <source>
        <strain evidence="2">TS7</strain>
    </source>
</reference>
<dbReference type="GeneID" id="70293402"/>
<evidence type="ECO:0000256" key="1">
    <source>
        <dbReference type="SAM" id="MobiDB-lite"/>
    </source>
</evidence>
<accession>A0A9P7ZEV4</accession>
<evidence type="ECO:0000313" key="3">
    <source>
        <dbReference type="Proteomes" id="UP000887229"/>
    </source>
</evidence>
<feature type="region of interest" description="Disordered" evidence="1">
    <location>
        <begin position="67"/>
        <end position="95"/>
    </location>
</feature>
<sequence length="156" mass="17138">MENKYRGTLWYEIKLVASGPYFGTIPIFGPKSPAGVLSSLVPSTAGRAAARSWILPEDTMPNIPTLTSIGDGSAKYGGRTKAASPTKALPQEKGEQRESVMDISSLLSPKAWEDEDLIEADLKSYLLMQVRLMGSELRVARGHFRKAQIDIEDLFH</sequence>
<dbReference type="OrthoDB" id="5153311at2759"/>